<dbReference type="InterPro" id="IPR013747">
    <property type="entry name" value="ACP_syn_III_C"/>
</dbReference>
<dbReference type="GO" id="GO:0044550">
    <property type="term" value="P:secondary metabolite biosynthetic process"/>
    <property type="evidence" value="ECO:0007669"/>
    <property type="project" value="TreeGrafter"/>
</dbReference>
<dbReference type="InterPro" id="IPR016039">
    <property type="entry name" value="Thiolase-like"/>
</dbReference>
<sequence length="359" mass="39061">MKKIASMLNQIFPSRRSLPSLSSTSNASVIRGVGMYVPDRVVSSEEVEVLAGFDKFGIRKGMVKLFTGVEERRYARDDQQPSDMASAAAEEAIKHAGIHPKDIDVVIFCAITNDFLEPAIANIVQERIGAENAQCFDVKNACNAFMNGLDLADSFIKASKARCVLVTSGEVLSRLLKFNCTTREDVERRSTSFSVGDGGGAFVVCAEPQSEKGIQKTAFRTYGTLWNNNVNWGGGTMYPHDPDKFYFVGDTKELVAESYKVVPELFKQTLAEVGWTVDSISVTVGAQVAMYLTKEMTKRIGIPLEKTVTVLPKLGNTGASGIPMATYQALRHGKIQDGDRVVLFGAGNGLSVGCICVQW</sequence>
<evidence type="ECO:0000259" key="4">
    <source>
        <dbReference type="Pfam" id="PF08545"/>
    </source>
</evidence>
<keyword evidence="1" id="KW-0808">Transferase</keyword>
<comment type="caution">
    <text evidence="5">The sequence shown here is derived from an EMBL/GenBank/DDBJ whole genome shotgun (WGS) entry which is preliminary data.</text>
</comment>
<evidence type="ECO:0000259" key="3">
    <source>
        <dbReference type="Pfam" id="PF08541"/>
    </source>
</evidence>
<dbReference type="Pfam" id="PF08541">
    <property type="entry name" value="ACP_syn_III_C"/>
    <property type="match status" value="1"/>
</dbReference>
<evidence type="ECO:0000256" key="1">
    <source>
        <dbReference type="ARBA" id="ARBA00022679"/>
    </source>
</evidence>
<name>A0A2G6EB29_9BACT</name>
<dbReference type="Pfam" id="PF08545">
    <property type="entry name" value="ACP_syn_III"/>
    <property type="match status" value="1"/>
</dbReference>
<proteinExistence type="predicted"/>
<dbReference type="CDD" id="cd00830">
    <property type="entry name" value="KAS_III"/>
    <property type="match status" value="1"/>
</dbReference>
<dbReference type="InterPro" id="IPR013751">
    <property type="entry name" value="ACP_syn_III_N"/>
</dbReference>
<dbReference type="GO" id="GO:0004315">
    <property type="term" value="F:3-oxoacyl-[acyl-carrier-protein] synthase activity"/>
    <property type="evidence" value="ECO:0007669"/>
    <property type="project" value="InterPro"/>
</dbReference>
<gene>
    <name evidence="5" type="ORF">CSB45_01840</name>
</gene>
<evidence type="ECO:0000256" key="2">
    <source>
        <dbReference type="ARBA" id="ARBA00023315"/>
    </source>
</evidence>
<dbReference type="PANTHER" id="PTHR34069">
    <property type="entry name" value="3-OXOACYL-[ACYL-CARRIER-PROTEIN] SYNTHASE 3"/>
    <property type="match status" value="1"/>
</dbReference>
<reference evidence="5 6" key="1">
    <citation type="submission" date="2017-10" db="EMBL/GenBank/DDBJ databases">
        <title>Novel microbial diversity and functional potential in the marine mammal oral microbiome.</title>
        <authorList>
            <person name="Dudek N.K."/>
            <person name="Sun C.L."/>
            <person name="Burstein D."/>
            <person name="Kantor R.S."/>
            <person name="Aliaga Goltsman D.S."/>
            <person name="Bik E.M."/>
            <person name="Thomas B.C."/>
            <person name="Banfield J.F."/>
            <person name="Relman D.A."/>
        </authorList>
    </citation>
    <scope>NUCLEOTIDE SEQUENCE [LARGE SCALE GENOMIC DNA]</scope>
    <source>
        <strain evidence="5">DOLZORAL124_49_17</strain>
    </source>
</reference>
<evidence type="ECO:0000313" key="6">
    <source>
        <dbReference type="Proteomes" id="UP000229740"/>
    </source>
</evidence>
<evidence type="ECO:0000313" key="5">
    <source>
        <dbReference type="EMBL" id="PID59167.1"/>
    </source>
</evidence>
<keyword evidence="2" id="KW-0012">Acyltransferase</keyword>
<feature type="domain" description="Beta-ketoacyl-[acyl-carrier-protein] synthase III C-terminal" evidence="3">
    <location>
        <begin position="270"/>
        <end position="359"/>
    </location>
</feature>
<organism evidence="5 6">
    <name type="scientific">candidate division KSB3 bacterium</name>
    <dbReference type="NCBI Taxonomy" id="2044937"/>
    <lineage>
        <taxon>Bacteria</taxon>
        <taxon>candidate division KSB3</taxon>
    </lineage>
</organism>
<dbReference type="Proteomes" id="UP000229740">
    <property type="component" value="Unassembled WGS sequence"/>
</dbReference>
<dbReference type="GO" id="GO:0006633">
    <property type="term" value="P:fatty acid biosynthetic process"/>
    <property type="evidence" value="ECO:0007669"/>
    <property type="project" value="InterPro"/>
</dbReference>
<accession>A0A2G6EB29</accession>
<dbReference type="EMBL" id="PDPS01000020">
    <property type="protein sequence ID" value="PID59167.1"/>
    <property type="molecule type" value="Genomic_DNA"/>
</dbReference>
<feature type="domain" description="Beta-ketoacyl-[acyl-carrier-protein] synthase III N-terminal" evidence="4">
    <location>
        <begin position="136"/>
        <end position="223"/>
    </location>
</feature>
<dbReference type="AlphaFoldDB" id="A0A2G6EB29"/>
<dbReference type="PANTHER" id="PTHR34069:SF2">
    <property type="entry name" value="BETA-KETOACYL-[ACYL-CARRIER-PROTEIN] SYNTHASE III"/>
    <property type="match status" value="1"/>
</dbReference>
<protein>
    <submittedName>
        <fullName evidence="5">3-oxoacyl-ACP synthase</fullName>
    </submittedName>
</protein>
<dbReference type="Gene3D" id="3.40.47.10">
    <property type="match status" value="1"/>
</dbReference>
<dbReference type="SUPFAM" id="SSF53901">
    <property type="entry name" value="Thiolase-like"/>
    <property type="match status" value="1"/>
</dbReference>